<keyword evidence="3" id="KW-0813">Transport</keyword>
<evidence type="ECO:0000256" key="14">
    <source>
        <dbReference type="ARBA" id="ARBA00023136"/>
    </source>
</evidence>
<evidence type="ECO:0000256" key="16">
    <source>
        <dbReference type="ARBA" id="ARBA00023201"/>
    </source>
</evidence>
<evidence type="ECO:0000256" key="6">
    <source>
        <dbReference type="ARBA" id="ARBA00022723"/>
    </source>
</evidence>
<comment type="caution">
    <text evidence="21">The sequence shown here is derived from an EMBL/GenBank/DDBJ whole genome shotgun (WGS) entry which is preliminary data.</text>
</comment>
<feature type="compositionally biased region" description="Polar residues" evidence="18">
    <location>
        <begin position="504"/>
        <end position="513"/>
    </location>
</feature>
<dbReference type="InterPro" id="IPR051171">
    <property type="entry name" value="CaCA"/>
</dbReference>
<dbReference type="GO" id="GO:0005886">
    <property type="term" value="C:plasma membrane"/>
    <property type="evidence" value="ECO:0007669"/>
    <property type="project" value="UniProtKB-SubCell"/>
</dbReference>
<dbReference type="OrthoDB" id="418484at2759"/>
<keyword evidence="16" id="KW-0739">Sodium transport</keyword>
<accession>A0A0M0LRM0</accession>
<dbReference type="AlphaFoldDB" id="A0A0M0LRM0"/>
<name>A0A0M0LRM0_9EUKA</name>
<keyword evidence="14 19" id="KW-0472">Membrane</keyword>
<evidence type="ECO:0000256" key="1">
    <source>
        <dbReference type="ARBA" id="ARBA00004651"/>
    </source>
</evidence>
<dbReference type="Pfam" id="PF01699">
    <property type="entry name" value="Na_Ca_ex"/>
    <property type="match status" value="2"/>
</dbReference>
<keyword evidence="15" id="KW-0325">Glycoprotein</keyword>
<dbReference type="InterPro" id="IPR004837">
    <property type="entry name" value="NaCa_Exmemb"/>
</dbReference>
<evidence type="ECO:0000313" key="21">
    <source>
        <dbReference type="EMBL" id="KOO53532.1"/>
    </source>
</evidence>
<dbReference type="PANTHER" id="PTHR11878:SF65">
    <property type="entry name" value="NA_CA-EXCHANGE PROTEIN, ISOFORM G"/>
    <property type="match status" value="1"/>
</dbReference>
<dbReference type="Gene3D" id="1.20.1420.30">
    <property type="entry name" value="NCX, central ion-binding region"/>
    <property type="match status" value="2"/>
</dbReference>
<dbReference type="PANTHER" id="PTHR11878">
    <property type="entry name" value="SODIUM/CALCIUM EXCHANGER"/>
    <property type="match status" value="1"/>
</dbReference>
<evidence type="ECO:0000256" key="2">
    <source>
        <dbReference type="ARBA" id="ARBA00007489"/>
    </source>
</evidence>
<keyword evidence="7" id="KW-0732">Signal</keyword>
<evidence type="ECO:0000256" key="15">
    <source>
        <dbReference type="ARBA" id="ARBA00023180"/>
    </source>
</evidence>
<evidence type="ECO:0000259" key="20">
    <source>
        <dbReference type="SMART" id="SM00237"/>
    </source>
</evidence>
<dbReference type="SUPFAM" id="SSF141072">
    <property type="entry name" value="CalX-like"/>
    <property type="match status" value="1"/>
</dbReference>
<feature type="transmembrane region" description="Helical" evidence="19">
    <location>
        <begin position="899"/>
        <end position="920"/>
    </location>
</feature>
<keyword evidence="11 19" id="KW-1133">Transmembrane helix</keyword>
<evidence type="ECO:0000256" key="3">
    <source>
        <dbReference type="ARBA" id="ARBA00022448"/>
    </source>
</evidence>
<feature type="transmembrane region" description="Helical" evidence="19">
    <location>
        <begin position="864"/>
        <end position="884"/>
    </location>
</feature>
<proteinExistence type="inferred from homology"/>
<comment type="similarity">
    <text evidence="2">Belongs to the Ca(2+):cation antiporter (CaCA) (TC 2.A.19) family. SLC8 subfamily.</text>
</comment>
<dbReference type="InterPro" id="IPR004836">
    <property type="entry name" value="Na_Ca_Ex"/>
</dbReference>
<dbReference type="GO" id="GO:0005432">
    <property type="term" value="F:calcium:sodium antiporter activity"/>
    <property type="evidence" value="ECO:0007669"/>
    <property type="project" value="InterPro"/>
</dbReference>
<dbReference type="InterPro" id="IPR038081">
    <property type="entry name" value="CalX-like_sf"/>
</dbReference>
<evidence type="ECO:0000256" key="4">
    <source>
        <dbReference type="ARBA" id="ARBA00022475"/>
    </source>
</evidence>
<keyword evidence="10" id="KW-0112">Calmodulin-binding</keyword>
<keyword evidence="22" id="KW-1185">Reference proteome</keyword>
<comment type="catalytic activity">
    <reaction evidence="17">
        <text>Ca(2+)(in) + 3 Na(+)(out) = Ca(2+)(out) + 3 Na(+)(in)</text>
        <dbReference type="Rhea" id="RHEA:69955"/>
        <dbReference type="ChEBI" id="CHEBI:29101"/>
        <dbReference type="ChEBI" id="CHEBI:29108"/>
    </reaction>
</comment>
<dbReference type="GO" id="GO:0007154">
    <property type="term" value="P:cell communication"/>
    <property type="evidence" value="ECO:0007669"/>
    <property type="project" value="InterPro"/>
</dbReference>
<dbReference type="InterPro" id="IPR003644">
    <property type="entry name" value="Calx_beta"/>
</dbReference>
<evidence type="ECO:0000313" key="22">
    <source>
        <dbReference type="Proteomes" id="UP000037460"/>
    </source>
</evidence>
<feature type="transmembrane region" description="Helical" evidence="19">
    <location>
        <begin position="263"/>
        <end position="284"/>
    </location>
</feature>
<sequence>MAPKRPAAHRQTEDVLSGEEGYGCISTRLIIALSCVGIGAVVCLIYNVGGVGEVLSAKASFVLQELVVLLTNAAAGLDAAWQTAWQGVGAVALGAWGRLSSLASEETWTAILAWFTDTESEACPDGLLIPGPAPSRSGTLVTLLLLLWAFVATAIGADIFMEAIEFITSQEVSTVVSLPGGKSKTLTHKVWNATVANLSLMALGTSSPEILLSIIEIVGTGFYAGELGPSCIVGSAAFNLMMISGLCVVALPAGQGRYIRQTSVFYITSAASCFAYFWLYLILVQLTPDIVTPIEGLLTLFFFPMLVLVAYQADVGTLGTLPGWIQRPLDVVWAVNDEPYVFVEGVGIKERRVLGIEGSVGSDAYIKRSQAYYRRTTLGARQKRRERQPLWVAMANMKTRSLLAVGSSEFEIGASQYSVVATDRRVLIDIFRTGATTEAASVHYEVTLGRIAGESGASQIACEGFVLFEPSQQRSTLVIEVLPEDIELARKSRESFEAKELDAQSATGHQHSTAAQRAREEANAAERARYKLAKMASPTKVVQPADAIFLVRIDQPSAGATVGPVSETAVVVEDEASPGVFSLESDRVVVKEDAGKATLTVRRDHGAKGVVSVRVKTKNGNAVAPADYLPVDTVLTFRDQQRTASIDVLLVKDKSYEGDESFQVIFSDATGGATFHPDSNGYPQRAFATVVITCDDPVDCGSALLVRFCGFNSDVCALVMEAWYAQFEDALTYDRDGSLLGHLVALPWKLFFALAPPTALAGGWACFVVALSMIGILTALIGDLASHLGCCLGISKAITAITFVAVGTSLPDTFASMKAAREEEYADASLGNVTGSNSVNVFLGLGLPWAMAAVYCFAVPAGDLGYTVFMFLLCAMVTLGIIFLRRAVFGVELGGPQPWASLTFVVFAGLWVFYLSACIVNGT</sequence>
<feature type="transmembrane region" description="Helical" evidence="19">
    <location>
        <begin position="839"/>
        <end position="857"/>
    </location>
</feature>
<keyword evidence="12" id="KW-0915">Sodium</keyword>
<evidence type="ECO:0000256" key="10">
    <source>
        <dbReference type="ARBA" id="ARBA00022860"/>
    </source>
</evidence>
<gene>
    <name evidence="21" type="ORF">Ctob_014377</name>
</gene>
<evidence type="ECO:0000256" key="12">
    <source>
        <dbReference type="ARBA" id="ARBA00023053"/>
    </source>
</evidence>
<feature type="transmembrane region" description="Helical" evidence="19">
    <location>
        <begin position="290"/>
        <end position="311"/>
    </location>
</feature>
<evidence type="ECO:0000256" key="11">
    <source>
        <dbReference type="ARBA" id="ARBA00022989"/>
    </source>
</evidence>
<keyword evidence="4" id="KW-1003">Cell membrane</keyword>
<dbReference type="Proteomes" id="UP000037460">
    <property type="component" value="Unassembled WGS sequence"/>
</dbReference>
<protein>
    <submittedName>
        <fullName evidence="21">Sodium calcium exchanger 1-like protein</fullName>
    </submittedName>
</protein>
<comment type="subcellular location">
    <subcellularLocation>
        <location evidence="1">Cell membrane</location>
        <topology evidence="1">Multi-pass membrane protein</topology>
    </subcellularLocation>
</comment>
<feature type="region of interest" description="Disordered" evidence="18">
    <location>
        <begin position="499"/>
        <end position="523"/>
    </location>
</feature>
<keyword evidence="9" id="KW-0106">Calcium</keyword>
<reference evidence="22" key="1">
    <citation type="journal article" date="2015" name="PLoS Genet.">
        <title>Genome Sequence and Transcriptome Analyses of Chrysochromulina tobin: Metabolic Tools for Enhanced Algal Fitness in the Prominent Order Prymnesiales (Haptophyceae).</title>
        <authorList>
            <person name="Hovde B.T."/>
            <person name="Deodato C.R."/>
            <person name="Hunsperger H.M."/>
            <person name="Ryken S.A."/>
            <person name="Yost W."/>
            <person name="Jha R.K."/>
            <person name="Patterson J."/>
            <person name="Monnat R.J. Jr."/>
            <person name="Barlow S.B."/>
            <person name="Starkenburg S.R."/>
            <person name="Cattolico R.A."/>
        </authorList>
    </citation>
    <scope>NUCLEOTIDE SEQUENCE</scope>
    <source>
        <strain evidence="22">CCMP291</strain>
    </source>
</reference>
<evidence type="ECO:0000256" key="19">
    <source>
        <dbReference type="SAM" id="Phobius"/>
    </source>
</evidence>
<dbReference type="InterPro" id="IPR044880">
    <property type="entry name" value="NCX_ion-bd_dom_sf"/>
</dbReference>
<organism evidence="21 22">
    <name type="scientific">Chrysochromulina tobinii</name>
    <dbReference type="NCBI Taxonomy" id="1460289"/>
    <lineage>
        <taxon>Eukaryota</taxon>
        <taxon>Haptista</taxon>
        <taxon>Haptophyta</taxon>
        <taxon>Prymnesiophyceae</taxon>
        <taxon>Prymnesiales</taxon>
        <taxon>Chrysochromulinaceae</taxon>
        <taxon>Chrysochromulina</taxon>
    </lineage>
</organism>
<evidence type="ECO:0000256" key="17">
    <source>
        <dbReference type="ARBA" id="ARBA00033667"/>
    </source>
</evidence>
<dbReference type="EMBL" id="JWZX01000193">
    <property type="protein sequence ID" value="KOO53532.1"/>
    <property type="molecule type" value="Genomic_DNA"/>
</dbReference>
<keyword evidence="6" id="KW-0479">Metal-binding</keyword>
<feature type="transmembrane region" description="Helical" evidence="19">
    <location>
        <begin position="788"/>
        <end position="810"/>
    </location>
</feature>
<dbReference type="Pfam" id="PF03160">
    <property type="entry name" value="Calx-beta"/>
    <property type="match status" value="2"/>
</dbReference>
<dbReference type="PRINTS" id="PR01259">
    <property type="entry name" value="NACAEXCHNGR"/>
</dbReference>
<evidence type="ECO:0000256" key="13">
    <source>
        <dbReference type="ARBA" id="ARBA00023065"/>
    </source>
</evidence>
<feature type="transmembrane region" description="Helical" evidence="19">
    <location>
        <begin position="227"/>
        <end position="251"/>
    </location>
</feature>
<evidence type="ECO:0000256" key="7">
    <source>
        <dbReference type="ARBA" id="ARBA00022729"/>
    </source>
</evidence>
<dbReference type="GO" id="GO:0005516">
    <property type="term" value="F:calmodulin binding"/>
    <property type="evidence" value="ECO:0007669"/>
    <property type="project" value="UniProtKB-KW"/>
</dbReference>
<feature type="transmembrane region" description="Helical" evidence="19">
    <location>
        <begin position="761"/>
        <end position="781"/>
    </location>
</feature>
<feature type="domain" description="Calx-beta" evidence="20">
    <location>
        <begin position="568"/>
        <end position="667"/>
    </location>
</feature>
<keyword evidence="5 19" id="KW-0812">Transmembrane</keyword>
<dbReference type="SMART" id="SM00237">
    <property type="entry name" value="Calx_beta"/>
    <property type="match status" value="1"/>
</dbReference>
<keyword evidence="13" id="KW-0406">Ion transport</keyword>
<dbReference type="Gene3D" id="2.60.40.2030">
    <property type="match status" value="2"/>
</dbReference>
<feature type="transmembrane region" description="Helical" evidence="19">
    <location>
        <begin position="29"/>
        <end position="48"/>
    </location>
</feature>
<feature type="transmembrane region" description="Helical" evidence="19">
    <location>
        <begin position="140"/>
        <end position="160"/>
    </location>
</feature>
<evidence type="ECO:0000256" key="9">
    <source>
        <dbReference type="ARBA" id="ARBA00022837"/>
    </source>
</evidence>
<evidence type="ECO:0000256" key="18">
    <source>
        <dbReference type="SAM" id="MobiDB-lite"/>
    </source>
</evidence>
<evidence type="ECO:0000256" key="8">
    <source>
        <dbReference type="ARBA" id="ARBA00022737"/>
    </source>
</evidence>
<dbReference type="GO" id="GO:0046872">
    <property type="term" value="F:metal ion binding"/>
    <property type="evidence" value="ECO:0007669"/>
    <property type="project" value="UniProtKB-KW"/>
</dbReference>
<evidence type="ECO:0000256" key="5">
    <source>
        <dbReference type="ARBA" id="ARBA00022692"/>
    </source>
</evidence>
<dbReference type="GO" id="GO:0098703">
    <property type="term" value="P:calcium ion import across plasma membrane"/>
    <property type="evidence" value="ECO:0007669"/>
    <property type="project" value="TreeGrafter"/>
</dbReference>
<keyword evidence="8" id="KW-0677">Repeat</keyword>